<protein>
    <submittedName>
        <fullName evidence="1">Uncharacterized protein</fullName>
    </submittedName>
</protein>
<evidence type="ECO:0000313" key="1">
    <source>
        <dbReference type="EMBL" id="WYX99997.1"/>
    </source>
</evidence>
<organism evidence="1 2">
    <name type="scientific">Oxyplasma meridianum</name>
    <dbReference type="NCBI Taxonomy" id="3073602"/>
    <lineage>
        <taxon>Archaea</taxon>
        <taxon>Methanobacteriati</taxon>
        <taxon>Thermoplasmatota</taxon>
        <taxon>Thermoplasmata</taxon>
        <taxon>Thermoplasmatales</taxon>
        <taxon>Thermoplasmataceae</taxon>
        <taxon>Oxyplasma</taxon>
    </lineage>
</organism>
<gene>
    <name evidence="1" type="ORF">OXIME_000547</name>
</gene>
<dbReference type="EMBL" id="CP133772">
    <property type="protein sequence ID" value="WYX99997.1"/>
    <property type="molecule type" value="Genomic_DNA"/>
</dbReference>
<dbReference type="GeneID" id="95967276"/>
<evidence type="ECO:0000313" key="2">
    <source>
        <dbReference type="Proteomes" id="UP001451606"/>
    </source>
</evidence>
<sequence length="152" mass="18175">MKERFHIKNVIIIVDLTFKRYQSLKILDKNMYITAVYRHDLPYCNILMDTKFDEKDLYGHLYIRSVDVNVTDVIEDDTTEDDKRLAEKRRYMAVLNMEREKTDLAHLEKKMAIVKERMTEISDPNKMKKSLGNLRSLVKFWDHAITMNEKIS</sequence>
<accession>A0AAX4NF84</accession>
<reference evidence="1 2" key="1">
    <citation type="submission" date="2023-09" db="EMBL/GenBank/DDBJ databases">
        <authorList>
            <person name="Golyshina O.V."/>
            <person name="Lunev E.A."/>
            <person name="Bargiela R."/>
            <person name="Gaines M.C."/>
            <person name="Daum B."/>
            <person name="Bale N.J."/>
            <person name="Koenen M."/>
            <person name="Sinninghe Damst J.S."/>
            <person name="Yakimov M."/>
            <person name="Golyshin P.N."/>
        </authorList>
    </citation>
    <scope>NUCLEOTIDE SEQUENCE [LARGE SCALE GENOMIC DNA]</scope>
    <source>
        <strain evidence="1 2">M1</strain>
    </source>
</reference>
<proteinExistence type="predicted"/>
<dbReference type="Proteomes" id="UP001451606">
    <property type="component" value="Chromosome"/>
</dbReference>
<dbReference type="KEGG" id="omr:OXIME_000547"/>
<keyword evidence="2" id="KW-1185">Reference proteome</keyword>
<dbReference type="RefSeq" id="WP_393971954.1">
    <property type="nucleotide sequence ID" value="NZ_CP133772.1"/>
</dbReference>
<name>A0AAX4NF84_9ARCH</name>
<dbReference type="AlphaFoldDB" id="A0AAX4NF84"/>